<dbReference type="SUPFAM" id="SSF51735">
    <property type="entry name" value="NAD(P)-binding Rossmann-fold domains"/>
    <property type="match status" value="1"/>
</dbReference>
<accession>A0A382MAP3</accession>
<dbReference type="Pfam" id="PF22917">
    <property type="entry name" value="PRISE"/>
    <property type="match status" value="1"/>
</dbReference>
<feature type="non-terminal residue" evidence="2">
    <location>
        <position position="336"/>
    </location>
</feature>
<protein>
    <recommendedName>
        <fullName evidence="1">PRISE-like Rossmann-fold domain-containing protein</fullName>
    </recommendedName>
</protein>
<sequence>VNKHVALIGGITGAVGSALARELCSRNNWEVHGLSRKAPTRPIEGVNYGQLDLNDQDSLQTGLSAFKDVTHLFYCGRATHAEQVLENAEDNLRLLDHLVCGVETVAENLEHVHLVQGGKYYGVHVGPFPTPAREEDSRAPIPNFNYDQQDYIDQRSKNRKWSWSASRPNTLLHYSPQISRNIVSTLGAYAAICRELGASLDFPGNPGAFESITQMTTIELLAKGIAWMVTEKTCLNQALNLTNTDVFRWKHLWPRIAECFDMVPGSVRPLKLEEVMSERDEVWKSIAKKFGLKTSSLGQVANWGFADATLERYWDEILSHNKCRSLGFHEWDETET</sequence>
<dbReference type="EMBL" id="UINC01092278">
    <property type="protein sequence ID" value="SVC45720.1"/>
    <property type="molecule type" value="Genomic_DNA"/>
</dbReference>
<organism evidence="2">
    <name type="scientific">marine metagenome</name>
    <dbReference type="NCBI Taxonomy" id="408172"/>
    <lineage>
        <taxon>unclassified sequences</taxon>
        <taxon>metagenomes</taxon>
        <taxon>ecological metagenomes</taxon>
    </lineage>
</organism>
<dbReference type="PANTHER" id="PTHR32487:SF0">
    <property type="entry name" value="3-OXO-DELTA(4,5)-STEROID 5-BETA-REDUCTASE"/>
    <property type="match status" value="1"/>
</dbReference>
<evidence type="ECO:0000259" key="1">
    <source>
        <dbReference type="Pfam" id="PF22917"/>
    </source>
</evidence>
<dbReference type="InterPro" id="IPR055222">
    <property type="entry name" value="PRISE-like_Rossmann-fold"/>
</dbReference>
<dbReference type="PANTHER" id="PTHR32487">
    <property type="entry name" value="3-OXO-DELTA(4,5)-STEROID 5-BETA-REDUCTASE"/>
    <property type="match status" value="1"/>
</dbReference>
<gene>
    <name evidence="2" type="ORF">METZ01_LOCUS298574</name>
</gene>
<name>A0A382MAP3_9ZZZZ</name>
<dbReference type="InterPro" id="IPR036291">
    <property type="entry name" value="NAD(P)-bd_dom_sf"/>
</dbReference>
<dbReference type="AlphaFoldDB" id="A0A382MAP3"/>
<dbReference type="CDD" id="cd08948">
    <property type="entry name" value="5beta-POR_like_SDR_a"/>
    <property type="match status" value="1"/>
</dbReference>
<feature type="domain" description="PRISE-like Rossmann-fold" evidence="1">
    <location>
        <begin position="59"/>
        <end position="299"/>
    </location>
</feature>
<proteinExistence type="predicted"/>
<feature type="non-terminal residue" evidence="2">
    <location>
        <position position="1"/>
    </location>
</feature>
<evidence type="ECO:0000313" key="2">
    <source>
        <dbReference type="EMBL" id="SVC45720.1"/>
    </source>
</evidence>
<reference evidence="2" key="1">
    <citation type="submission" date="2018-05" db="EMBL/GenBank/DDBJ databases">
        <authorList>
            <person name="Lanie J.A."/>
            <person name="Ng W.-L."/>
            <person name="Kazmierczak K.M."/>
            <person name="Andrzejewski T.M."/>
            <person name="Davidsen T.M."/>
            <person name="Wayne K.J."/>
            <person name="Tettelin H."/>
            <person name="Glass J.I."/>
            <person name="Rusch D."/>
            <person name="Podicherti R."/>
            <person name="Tsui H.-C.T."/>
            <person name="Winkler M.E."/>
        </authorList>
    </citation>
    <scope>NUCLEOTIDE SEQUENCE</scope>
</reference>
<dbReference type="Gene3D" id="3.40.50.720">
    <property type="entry name" value="NAD(P)-binding Rossmann-like Domain"/>
    <property type="match status" value="1"/>
</dbReference>